<feature type="domain" description="Solute-binding protein family 5" evidence="6">
    <location>
        <begin position="101"/>
        <end position="454"/>
    </location>
</feature>
<keyword evidence="3" id="KW-0813">Transport</keyword>
<accession>A0A7Z0ABS2</accession>
<dbReference type="Pfam" id="PF00496">
    <property type="entry name" value="SBP_bac_5"/>
    <property type="match status" value="1"/>
</dbReference>
<dbReference type="PROSITE" id="PS01040">
    <property type="entry name" value="SBP_BACTERIAL_5"/>
    <property type="match status" value="1"/>
</dbReference>
<dbReference type="PIRSF" id="PIRSF002741">
    <property type="entry name" value="MppA"/>
    <property type="match status" value="1"/>
</dbReference>
<evidence type="ECO:0000256" key="5">
    <source>
        <dbReference type="SAM" id="MobiDB-lite"/>
    </source>
</evidence>
<dbReference type="GO" id="GO:0015833">
    <property type="term" value="P:peptide transport"/>
    <property type="evidence" value="ECO:0007669"/>
    <property type="project" value="TreeGrafter"/>
</dbReference>
<dbReference type="InterPro" id="IPR030678">
    <property type="entry name" value="Peptide/Ni-bd"/>
</dbReference>
<protein>
    <submittedName>
        <fullName evidence="7">Peptide/nickel transport system substrate-binding protein</fullName>
    </submittedName>
</protein>
<gene>
    <name evidence="7" type="ORF">BJY26_001582</name>
</gene>
<evidence type="ECO:0000313" key="8">
    <source>
        <dbReference type="Proteomes" id="UP000539111"/>
    </source>
</evidence>
<evidence type="ECO:0000313" key="7">
    <source>
        <dbReference type="EMBL" id="NYI67276.1"/>
    </source>
</evidence>
<dbReference type="InterPro" id="IPR023765">
    <property type="entry name" value="SBP_5_CS"/>
</dbReference>
<evidence type="ECO:0000256" key="3">
    <source>
        <dbReference type="ARBA" id="ARBA00022448"/>
    </source>
</evidence>
<dbReference type="RefSeq" id="WP_179427134.1">
    <property type="nucleotide sequence ID" value="NZ_JACBZP010000001.1"/>
</dbReference>
<evidence type="ECO:0000256" key="4">
    <source>
        <dbReference type="ARBA" id="ARBA00022729"/>
    </source>
</evidence>
<evidence type="ECO:0000256" key="1">
    <source>
        <dbReference type="ARBA" id="ARBA00004193"/>
    </source>
</evidence>
<comment type="similarity">
    <text evidence="2">Belongs to the bacterial solute-binding protein 5 family.</text>
</comment>
<dbReference type="Proteomes" id="UP000539111">
    <property type="component" value="Unassembled WGS sequence"/>
</dbReference>
<dbReference type="SUPFAM" id="SSF53850">
    <property type="entry name" value="Periplasmic binding protein-like II"/>
    <property type="match status" value="1"/>
</dbReference>
<feature type="region of interest" description="Disordered" evidence="5">
    <location>
        <begin position="1"/>
        <end position="21"/>
    </location>
</feature>
<name>A0A7Z0ABS2_9MICO</name>
<dbReference type="EMBL" id="JACBZP010000001">
    <property type="protein sequence ID" value="NYI67276.1"/>
    <property type="molecule type" value="Genomic_DNA"/>
</dbReference>
<dbReference type="AlphaFoldDB" id="A0A7Z0ABS2"/>
<reference evidence="7 8" key="1">
    <citation type="submission" date="2020-07" db="EMBL/GenBank/DDBJ databases">
        <title>Sequencing the genomes of 1000 actinobacteria strains.</title>
        <authorList>
            <person name="Klenk H.-P."/>
        </authorList>
    </citation>
    <scope>NUCLEOTIDE SEQUENCE [LARGE SCALE GENOMIC DNA]</scope>
    <source>
        <strain evidence="7 8">DSM 26341</strain>
    </source>
</reference>
<dbReference type="InterPro" id="IPR039424">
    <property type="entry name" value="SBP_5"/>
</dbReference>
<dbReference type="InterPro" id="IPR000914">
    <property type="entry name" value="SBP_5_dom"/>
</dbReference>
<comment type="subcellular location">
    <subcellularLocation>
        <location evidence="1">Cell membrane</location>
        <topology evidence="1">Lipid-anchor</topology>
    </subcellularLocation>
</comment>
<dbReference type="GO" id="GO:0042597">
    <property type="term" value="C:periplasmic space"/>
    <property type="evidence" value="ECO:0007669"/>
    <property type="project" value="UniProtKB-ARBA"/>
</dbReference>
<dbReference type="PANTHER" id="PTHR30290:SF9">
    <property type="entry name" value="OLIGOPEPTIDE-BINDING PROTEIN APPA"/>
    <property type="match status" value="1"/>
</dbReference>
<dbReference type="Gene3D" id="3.40.190.10">
    <property type="entry name" value="Periplasmic binding protein-like II"/>
    <property type="match status" value="1"/>
</dbReference>
<evidence type="ECO:0000259" key="6">
    <source>
        <dbReference type="Pfam" id="PF00496"/>
    </source>
</evidence>
<organism evidence="7 8">
    <name type="scientific">Spelaeicoccus albus</name>
    <dbReference type="NCBI Taxonomy" id="1280376"/>
    <lineage>
        <taxon>Bacteria</taxon>
        <taxon>Bacillati</taxon>
        <taxon>Actinomycetota</taxon>
        <taxon>Actinomycetes</taxon>
        <taxon>Micrococcales</taxon>
        <taxon>Brevibacteriaceae</taxon>
        <taxon>Spelaeicoccus</taxon>
    </lineage>
</organism>
<keyword evidence="4" id="KW-0732">Signal</keyword>
<dbReference type="GO" id="GO:1904680">
    <property type="term" value="F:peptide transmembrane transporter activity"/>
    <property type="evidence" value="ECO:0007669"/>
    <property type="project" value="TreeGrafter"/>
</dbReference>
<dbReference type="Gene3D" id="3.90.76.10">
    <property type="entry name" value="Dipeptide-binding Protein, Domain 1"/>
    <property type="match status" value="1"/>
</dbReference>
<sequence>MRSLSVPASTRRSSARSRGKARTTVTAIVVTAAMALAGCTTGGGGPDKSGSGGGSSETFNIGIGVDLDSVDPAQQTTTTVQNVIDYGLEPLVKLTKQGKTAPGLAKSWDTSKDGKAITFHLRKGVKFHDGTPFNAKAVKFNLDRILDPKVKVPLRSAFEVITKVDVVDDSTVKLELKYADPLLINNLGITTSSMLSPTSVKKDGNSYKNVVKPVGTGPYAFQKFDKGSLVVYKKAKDYWGKKPYYGEVDFHIMPEANSREAGLRSGQLQMIMNPPVSDLKSLDSGSDLKVLKAPSDRSVFIAFNNSKPPFNNAKVRKAFNYAVNKKSIIKHVLFGAVDLMDSPLAKSLTGYCSVGSYPYNPKKAKKLLKEAGATNLSIKFGTPTGRYLQDKQAAEAIASNLRDVGVKVKVQTMDWPSYQAKTNLKKGGFDMHILGWAPGALDAPTQFEMFQKSDWPPNGLATAFYTNPKVEKLIASGNKELNTSKRNDDYCQAQKLIWGDAPWLFLWSQTLILAYSTKVAGVSYIPNEKFNTIYAHPAS</sequence>
<proteinExistence type="inferred from homology"/>
<evidence type="ECO:0000256" key="2">
    <source>
        <dbReference type="ARBA" id="ARBA00005695"/>
    </source>
</evidence>
<dbReference type="PANTHER" id="PTHR30290">
    <property type="entry name" value="PERIPLASMIC BINDING COMPONENT OF ABC TRANSPORTER"/>
    <property type="match status" value="1"/>
</dbReference>
<dbReference type="GO" id="GO:0043190">
    <property type="term" value="C:ATP-binding cassette (ABC) transporter complex"/>
    <property type="evidence" value="ECO:0007669"/>
    <property type="project" value="InterPro"/>
</dbReference>
<keyword evidence="8" id="KW-1185">Reference proteome</keyword>
<comment type="caution">
    <text evidence="7">The sequence shown here is derived from an EMBL/GenBank/DDBJ whole genome shotgun (WGS) entry which is preliminary data.</text>
</comment>
<dbReference type="Gene3D" id="3.10.105.10">
    <property type="entry name" value="Dipeptide-binding Protein, Domain 3"/>
    <property type="match status" value="1"/>
</dbReference>